<dbReference type="Pfam" id="PF00903">
    <property type="entry name" value="Glyoxalase"/>
    <property type="match status" value="1"/>
</dbReference>
<protein>
    <submittedName>
        <fullName evidence="2">VOC family protein</fullName>
    </submittedName>
</protein>
<dbReference type="PROSITE" id="PS51819">
    <property type="entry name" value="VOC"/>
    <property type="match status" value="2"/>
</dbReference>
<dbReference type="SUPFAM" id="SSF54593">
    <property type="entry name" value="Glyoxalase/Bleomycin resistance protein/Dihydroxybiphenyl dioxygenase"/>
    <property type="match status" value="2"/>
</dbReference>
<dbReference type="PANTHER" id="PTHR33993:SF10">
    <property type="entry name" value="CONSERVED PROTEIN"/>
    <property type="match status" value="1"/>
</dbReference>
<evidence type="ECO:0000259" key="1">
    <source>
        <dbReference type="PROSITE" id="PS51819"/>
    </source>
</evidence>
<dbReference type="Gene3D" id="3.10.180.10">
    <property type="entry name" value="2,3-Dihydroxybiphenyl 1,2-Dioxygenase, domain 1"/>
    <property type="match status" value="2"/>
</dbReference>
<dbReference type="EMBL" id="JAGSMN010000063">
    <property type="protein sequence ID" value="MBR7672037.1"/>
    <property type="molecule type" value="Genomic_DNA"/>
</dbReference>
<reference evidence="2" key="1">
    <citation type="submission" date="2021-04" db="EMBL/GenBank/DDBJ databases">
        <title>Sequencing of actinobacteria type strains.</title>
        <authorList>
            <person name="Nguyen G.-S."/>
            <person name="Wentzel A."/>
        </authorList>
    </citation>
    <scope>NUCLEOTIDE SEQUENCE</scope>
    <source>
        <strain evidence="2">DSM 42095</strain>
    </source>
</reference>
<proteinExistence type="predicted"/>
<dbReference type="InterPro" id="IPR029068">
    <property type="entry name" value="Glyas_Bleomycin-R_OHBP_Dase"/>
</dbReference>
<dbReference type="InterPro" id="IPR037523">
    <property type="entry name" value="VOC_core"/>
</dbReference>
<dbReference type="Proteomes" id="UP000675554">
    <property type="component" value="Unassembled WGS sequence"/>
</dbReference>
<dbReference type="Pfam" id="PF18029">
    <property type="entry name" value="Glyoxalase_6"/>
    <property type="match status" value="1"/>
</dbReference>
<evidence type="ECO:0000313" key="3">
    <source>
        <dbReference type="Proteomes" id="UP000675554"/>
    </source>
</evidence>
<dbReference type="AlphaFoldDB" id="A0A8T4IQI6"/>
<name>A0A8T4IQI6_9ACTN</name>
<comment type="caution">
    <text evidence="2">The sequence shown here is derived from an EMBL/GenBank/DDBJ whole genome shotgun (WGS) entry which is preliminary data.</text>
</comment>
<dbReference type="CDD" id="cd07247">
    <property type="entry name" value="SgaA_N_like"/>
    <property type="match status" value="1"/>
</dbReference>
<gene>
    <name evidence="2" type="ORF">KDA82_03080</name>
</gene>
<dbReference type="PANTHER" id="PTHR33993">
    <property type="entry name" value="GLYOXALASE-RELATED"/>
    <property type="match status" value="1"/>
</dbReference>
<dbReference type="InterPro" id="IPR052164">
    <property type="entry name" value="Anthracycline_SecMetBiosynth"/>
</dbReference>
<accession>A0A8T4IQI6</accession>
<organism evidence="2 3">
    <name type="scientific">Streptomyces daliensis</name>
    <dbReference type="NCBI Taxonomy" id="299421"/>
    <lineage>
        <taxon>Bacteria</taxon>
        <taxon>Bacillati</taxon>
        <taxon>Actinomycetota</taxon>
        <taxon>Actinomycetes</taxon>
        <taxon>Kitasatosporales</taxon>
        <taxon>Streptomycetaceae</taxon>
        <taxon>Streptomyces</taxon>
    </lineage>
</organism>
<evidence type="ECO:0000313" key="2">
    <source>
        <dbReference type="EMBL" id="MBR7672037.1"/>
    </source>
</evidence>
<dbReference type="InterPro" id="IPR004360">
    <property type="entry name" value="Glyas_Fos-R_dOase_dom"/>
</dbReference>
<dbReference type="InterPro" id="IPR041581">
    <property type="entry name" value="Glyoxalase_6"/>
</dbReference>
<feature type="domain" description="VOC" evidence="1">
    <location>
        <begin position="1"/>
        <end position="106"/>
    </location>
</feature>
<keyword evidence="3" id="KW-1185">Reference proteome</keyword>
<sequence length="241" mass="25556">MTRDMEAAERFYGSVLDWDFRPGSFGPGFRVALDDGLAVAGLSELATSWQMPVSWSAYFRVDDADLAASRIRERGATMGVGPLRLGEGRAALAADPSGAAFGLWEGDTLPHWEVGSGRAPAWLELRTRDAFAAAVFYGEVFEWADATGRCEVAYQYESNEVFVRAGGHTVAGLRGGGVEAAPDPGVRPRWQVYFRVPDAERAAKAALAAGGTVLAEPAPMSLGVAATLRDPDGALFSVLAA</sequence>
<feature type="domain" description="VOC" evidence="1">
    <location>
        <begin position="119"/>
        <end position="241"/>
    </location>
</feature>